<keyword evidence="1" id="KW-0802">TPR repeat</keyword>
<dbReference type="InterPro" id="IPR005158">
    <property type="entry name" value="BTAD"/>
</dbReference>
<dbReference type="Pfam" id="PF13401">
    <property type="entry name" value="AAA_22"/>
    <property type="match status" value="1"/>
</dbReference>
<dbReference type="AlphaFoldDB" id="A0A160T2M3"/>
<dbReference type="OrthoDB" id="9812579at2"/>
<sequence>MSGLALSLLGPFTATIDGQSLGEFRTRSAQALLVYLACQPEPQSRETLTALLWPETPQLSAHQNLRQTLYLLRQWLPDVPAPAGDRRPLILAGRKSIQLNPESPIVLDVAVFNALIDQPQPSPQQLAEAIALYRGDFLANFYLPESNPFEDWVTARRAYLQRRVLTALDKLTAHSLQDGDYATAATLARRQVTLDNLRESAHRQLMLALAGSGQRAEALAQFEQCARLLREELGIKPSAETRALAEHIAAGDDQPAAPAHLHARVPFAPRPRHNLPLQLSSFIGREREIAEVRRLLAGARLVTLTGAGGSGKTRLALQAAEGLLGTFADGVWFIELAALSEPALVVSVIAATLGIVEQKNRPPAEALREHLRPRHTLLVLDNCEHLIHAVAQLAETLLHHCPSLRILATSREMLAIAGEVVWLVPTLSLPQIDLPPRVEDLRQFDAVRLFLERASSALPSFDLSERNAAPVTQLCRQLDGMPLAIELAAARVKMLRVDQIVARLDDRFGLLAGGSRTALPRHQTLRALIDWSHDLLSPAEQCLLRRLSVFAGGFTLEAAAAINDEADDLDTLALLTQLVNKSLVVVDQSSDRDARYFLLETIGQYTWEKLQAAGESDHMLDRHARYFCRVLEEALPQYDYNDHWYQRLNWIETEYDNWRAVLSRAFNDHSIALEWGGRVAARMGSYWLMHGRLSEGRRWLEVALAGVDATMTATRAALSLWMASLMMREGHPRGPGLAAEGLVAYQELGDKSGTAWALVVLGLHKGNDPGRTIAYLEQGLQLATEAGAYSIMSGAHYALARAALRAGDFERATDHGEKALQLAAKQDNQIRKVDLLRQLGVIASWQGHYDHAAALYDESMTLARALQAKGWVVAQILNSQGENARRRREYDRALAYYRDALAIAHEISDVSLILGEHLNMGLVLVRQNDLDSAVTSLRESLGIIAGGHRIDGDFIWNLWGFAVAAMRRGRPERAACLFGVADGLRDQTGLYLSPVDAEDYRQDVAQARAALGEDAFAAAWDQGRRLSADEAIALALE</sequence>
<dbReference type="CDD" id="cd15831">
    <property type="entry name" value="BTAD"/>
    <property type="match status" value="1"/>
</dbReference>
<dbReference type="SMART" id="SM00028">
    <property type="entry name" value="TPR"/>
    <property type="match status" value="5"/>
</dbReference>
<dbReference type="GO" id="GO:0006355">
    <property type="term" value="P:regulation of DNA-templated transcription"/>
    <property type="evidence" value="ECO:0007669"/>
    <property type="project" value="InterPro"/>
</dbReference>
<dbReference type="InterPro" id="IPR049945">
    <property type="entry name" value="AAA_22"/>
</dbReference>
<feature type="repeat" description="TPR" evidence="1">
    <location>
        <begin position="793"/>
        <end position="826"/>
    </location>
</feature>
<evidence type="ECO:0000313" key="4">
    <source>
        <dbReference type="Proteomes" id="UP000215027"/>
    </source>
</evidence>
<dbReference type="InterPro" id="IPR036388">
    <property type="entry name" value="WH-like_DNA-bd_sf"/>
</dbReference>
<organism evidence="3 4">
    <name type="scientific">Candidatus Promineifilum breve</name>
    <dbReference type="NCBI Taxonomy" id="1806508"/>
    <lineage>
        <taxon>Bacteria</taxon>
        <taxon>Bacillati</taxon>
        <taxon>Chloroflexota</taxon>
        <taxon>Ardenticatenia</taxon>
        <taxon>Candidatus Promineifilales</taxon>
        <taxon>Candidatus Promineifilaceae</taxon>
        <taxon>Candidatus Promineifilum</taxon>
    </lineage>
</organism>
<evidence type="ECO:0000256" key="1">
    <source>
        <dbReference type="PROSITE-ProRule" id="PRU00339"/>
    </source>
</evidence>
<dbReference type="Gene3D" id="3.40.50.300">
    <property type="entry name" value="P-loop containing nucleotide triphosphate hydrolases"/>
    <property type="match status" value="1"/>
</dbReference>
<gene>
    <name evidence="3" type="ORF">CFX0092_A1270</name>
</gene>
<dbReference type="EMBL" id="LN890655">
    <property type="protein sequence ID" value="CUS03148.2"/>
    <property type="molecule type" value="Genomic_DNA"/>
</dbReference>
<dbReference type="InterPro" id="IPR027417">
    <property type="entry name" value="P-loop_NTPase"/>
</dbReference>
<evidence type="ECO:0000259" key="2">
    <source>
        <dbReference type="SMART" id="SM01043"/>
    </source>
</evidence>
<feature type="domain" description="Bacterial transcriptional activator" evidence="2">
    <location>
        <begin position="107"/>
        <end position="249"/>
    </location>
</feature>
<reference evidence="3" key="1">
    <citation type="submission" date="2016-01" db="EMBL/GenBank/DDBJ databases">
        <authorList>
            <person name="Mcilroy J.S."/>
            <person name="Karst M S."/>
            <person name="Albertsen M."/>
        </authorList>
    </citation>
    <scope>NUCLEOTIDE SEQUENCE</scope>
    <source>
        <strain evidence="3">Cfx-K</strain>
    </source>
</reference>
<keyword evidence="4" id="KW-1185">Reference proteome</keyword>
<dbReference type="GO" id="GO:0016887">
    <property type="term" value="F:ATP hydrolysis activity"/>
    <property type="evidence" value="ECO:0007669"/>
    <property type="project" value="InterPro"/>
</dbReference>
<dbReference type="PANTHER" id="PTHR47691:SF3">
    <property type="entry name" value="HTH-TYPE TRANSCRIPTIONAL REGULATOR RV0890C-RELATED"/>
    <property type="match status" value="1"/>
</dbReference>
<dbReference type="InterPro" id="IPR011990">
    <property type="entry name" value="TPR-like_helical_dom_sf"/>
</dbReference>
<dbReference type="Gene3D" id="1.10.10.10">
    <property type="entry name" value="Winged helix-like DNA-binding domain superfamily/Winged helix DNA-binding domain"/>
    <property type="match status" value="1"/>
</dbReference>
<dbReference type="KEGG" id="pbf:CFX0092_A1270"/>
<accession>A0A160T2M3</accession>
<dbReference type="SMART" id="SM01043">
    <property type="entry name" value="BTAD"/>
    <property type="match status" value="1"/>
</dbReference>
<dbReference type="GO" id="GO:0003677">
    <property type="term" value="F:DNA binding"/>
    <property type="evidence" value="ECO:0007669"/>
    <property type="project" value="InterPro"/>
</dbReference>
<dbReference type="RefSeq" id="WP_095042684.1">
    <property type="nucleotide sequence ID" value="NZ_LN890655.1"/>
</dbReference>
<proteinExistence type="predicted"/>
<dbReference type="InterPro" id="IPR016032">
    <property type="entry name" value="Sig_transdc_resp-reg_C-effctor"/>
</dbReference>
<dbReference type="PROSITE" id="PS50005">
    <property type="entry name" value="TPR"/>
    <property type="match status" value="1"/>
</dbReference>
<protein>
    <submittedName>
        <fullName evidence="3">Adenylate/guanylate cyclase (Modular protein)</fullName>
    </submittedName>
</protein>
<dbReference type="SUPFAM" id="SSF48452">
    <property type="entry name" value="TPR-like"/>
    <property type="match status" value="3"/>
</dbReference>
<dbReference type="SUPFAM" id="SSF46894">
    <property type="entry name" value="C-terminal effector domain of the bipartite response regulators"/>
    <property type="match status" value="1"/>
</dbReference>
<dbReference type="SUPFAM" id="SSF52540">
    <property type="entry name" value="P-loop containing nucleoside triphosphate hydrolases"/>
    <property type="match status" value="1"/>
</dbReference>
<dbReference type="PRINTS" id="PR00364">
    <property type="entry name" value="DISEASERSIST"/>
</dbReference>
<dbReference type="InterPro" id="IPR058852">
    <property type="entry name" value="HTH_77"/>
</dbReference>
<evidence type="ECO:0000313" key="3">
    <source>
        <dbReference type="EMBL" id="CUS03148.2"/>
    </source>
</evidence>
<dbReference type="InterPro" id="IPR019734">
    <property type="entry name" value="TPR_rpt"/>
</dbReference>
<dbReference type="Gene3D" id="1.25.40.10">
    <property type="entry name" value="Tetratricopeptide repeat domain"/>
    <property type="match status" value="2"/>
</dbReference>
<dbReference type="Pfam" id="PF03704">
    <property type="entry name" value="BTAD"/>
    <property type="match status" value="1"/>
</dbReference>
<dbReference type="Pfam" id="PF25872">
    <property type="entry name" value="HTH_77"/>
    <property type="match status" value="1"/>
</dbReference>
<dbReference type="PANTHER" id="PTHR47691">
    <property type="entry name" value="REGULATOR-RELATED"/>
    <property type="match status" value="1"/>
</dbReference>
<name>A0A160T2M3_9CHLR</name>
<dbReference type="Proteomes" id="UP000215027">
    <property type="component" value="Chromosome I"/>
</dbReference>